<sequence>MGYIMPVDRFQYIQYQERIRPEKISTSPVNPSFKVVLEKEYEQISSEYERLLPSSYKNIPLKPQTQKLTDYTFAKMTGIGRNFNETI</sequence>
<comment type="caution">
    <text evidence="1">The sequence shown here is derived from an EMBL/GenBank/DDBJ whole genome shotgun (WGS) entry which is preliminary data.</text>
</comment>
<organism evidence="1 2">
    <name type="scientific">Oceanobacillus luteolus</name>
    <dbReference type="NCBI Taxonomy" id="1274358"/>
    <lineage>
        <taxon>Bacteria</taxon>
        <taxon>Bacillati</taxon>
        <taxon>Bacillota</taxon>
        <taxon>Bacilli</taxon>
        <taxon>Bacillales</taxon>
        <taxon>Bacillaceae</taxon>
        <taxon>Oceanobacillus</taxon>
    </lineage>
</organism>
<protein>
    <submittedName>
        <fullName evidence="1">Uncharacterized protein</fullName>
    </submittedName>
</protein>
<keyword evidence="2" id="KW-1185">Reference proteome</keyword>
<accession>A0ABW4HTY6</accession>
<gene>
    <name evidence="1" type="ORF">ACFSBH_14685</name>
</gene>
<name>A0ABW4HTY6_9BACI</name>
<evidence type="ECO:0000313" key="2">
    <source>
        <dbReference type="Proteomes" id="UP001597221"/>
    </source>
</evidence>
<reference evidence="2" key="1">
    <citation type="journal article" date="2019" name="Int. J. Syst. Evol. Microbiol.">
        <title>The Global Catalogue of Microorganisms (GCM) 10K type strain sequencing project: providing services to taxonomists for standard genome sequencing and annotation.</title>
        <authorList>
            <consortium name="The Broad Institute Genomics Platform"/>
            <consortium name="The Broad Institute Genome Sequencing Center for Infectious Disease"/>
            <person name="Wu L."/>
            <person name="Ma J."/>
        </authorList>
    </citation>
    <scope>NUCLEOTIDE SEQUENCE [LARGE SCALE GENOMIC DNA]</scope>
    <source>
        <strain evidence="2">CGMCC 1.12376</strain>
    </source>
</reference>
<proteinExistence type="predicted"/>
<evidence type="ECO:0000313" key="1">
    <source>
        <dbReference type="EMBL" id="MFD1608868.1"/>
    </source>
</evidence>
<dbReference type="Proteomes" id="UP001597221">
    <property type="component" value="Unassembled WGS sequence"/>
</dbReference>
<dbReference type="RefSeq" id="WP_251514906.1">
    <property type="nucleotide sequence ID" value="NZ_JAMBON010000021.1"/>
</dbReference>
<dbReference type="EMBL" id="JBHUDE010000137">
    <property type="protein sequence ID" value="MFD1608868.1"/>
    <property type="molecule type" value="Genomic_DNA"/>
</dbReference>